<dbReference type="GO" id="GO:0005657">
    <property type="term" value="C:replication fork"/>
    <property type="evidence" value="ECO:0007669"/>
    <property type="project" value="InterPro"/>
</dbReference>
<evidence type="ECO:0008006" key="3">
    <source>
        <dbReference type="Google" id="ProtNLM"/>
    </source>
</evidence>
<dbReference type="SUPFAM" id="SSF52540">
    <property type="entry name" value="P-loop containing nucleoside triphosphate hydrolases"/>
    <property type="match status" value="1"/>
</dbReference>
<dbReference type="InterPro" id="IPR027417">
    <property type="entry name" value="P-loop_NTPase"/>
</dbReference>
<reference evidence="1" key="2">
    <citation type="journal article" date="2023" name="IMA Fungus">
        <title>Comparative genomic study of the Penicillium genus elucidates a diverse pangenome and 15 lateral gene transfer events.</title>
        <authorList>
            <person name="Petersen C."/>
            <person name="Sorensen T."/>
            <person name="Nielsen M.R."/>
            <person name="Sondergaard T.E."/>
            <person name="Sorensen J.L."/>
            <person name="Fitzpatrick D.A."/>
            <person name="Frisvad J.C."/>
            <person name="Nielsen K.L."/>
        </authorList>
    </citation>
    <scope>NUCLEOTIDE SEQUENCE</scope>
    <source>
        <strain evidence="1">IBT 30761</strain>
    </source>
</reference>
<dbReference type="PANTHER" id="PTHR46644">
    <property type="entry name" value="DNA REPAIR PROTEIN XRCC2"/>
    <property type="match status" value="1"/>
</dbReference>
<dbReference type="GO" id="GO:0033063">
    <property type="term" value="C:Rad51B-Rad51C-Rad51D-XRCC2 complex"/>
    <property type="evidence" value="ECO:0007669"/>
    <property type="project" value="InterPro"/>
</dbReference>
<dbReference type="GO" id="GO:0005815">
    <property type="term" value="C:microtubule organizing center"/>
    <property type="evidence" value="ECO:0007669"/>
    <property type="project" value="TreeGrafter"/>
</dbReference>
<dbReference type="GeneID" id="81353599"/>
<dbReference type="PANTHER" id="PTHR46644:SF2">
    <property type="entry name" value="DNA REPAIR PROTEIN XRCC2"/>
    <property type="match status" value="1"/>
</dbReference>
<reference evidence="1" key="1">
    <citation type="submission" date="2022-11" db="EMBL/GenBank/DDBJ databases">
        <authorList>
            <person name="Petersen C."/>
        </authorList>
    </citation>
    <scope>NUCLEOTIDE SEQUENCE</scope>
    <source>
        <strain evidence="1">IBT 30761</strain>
    </source>
</reference>
<proteinExistence type="predicted"/>
<dbReference type="InterPro" id="IPR030547">
    <property type="entry name" value="XRCC2"/>
</dbReference>
<dbReference type="GO" id="GO:0042148">
    <property type="term" value="P:DNA strand invasion"/>
    <property type="evidence" value="ECO:0007669"/>
    <property type="project" value="TreeGrafter"/>
</dbReference>
<dbReference type="Proteomes" id="UP001149074">
    <property type="component" value="Unassembled WGS sequence"/>
</dbReference>
<dbReference type="Gene3D" id="3.40.50.300">
    <property type="entry name" value="P-loop containing nucleotide triphosphate hydrolases"/>
    <property type="match status" value="1"/>
</dbReference>
<dbReference type="GO" id="GO:0000400">
    <property type="term" value="F:four-way junction DNA binding"/>
    <property type="evidence" value="ECO:0007669"/>
    <property type="project" value="TreeGrafter"/>
</dbReference>
<dbReference type="RefSeq" id="XP_056479661.1">
    <property type="nucleotide sequence ID" value="XM_056614620.1"/>
</dbReference>
<name>A0A9W9G3Z9_9EURO</name>
<protein>
    <recommendedName>
        <fullName evidence="3">DNA recombination and repair protein Rad51-like C-terminal domain-containing protein</fullName>
    </recommendedName>
</protein>
<keyword evidence="2" id="KW-1185">Reference proteome</keyword>
<gene>
    <name evidence="1" type="ORF">N7532_002126</name>
</gene>
<sequence>MAASLGTSSLAEVHLEGLDQVLHDLANGYQSSVDYESGPLGVPALDALLEVFMLRAMKSNEPASRFLQSPAQREQNCLDDEEMLFRRGDPDSEAVMPVEPDSIQREAAFPSNVFFPDSVRRRKSTYPVVEISSSLSAAGKSQMLYFLTARMVLPRFYQNILIGGQEATVVWIDADDRFDANRLLAVARNIVQRARQTLDPDALNEDAGGPSDEDVEAVLTSALHHVHVFRPQSSSSVLATLQNLDSYLYDLSRHSSASRSLQMVAIDSATAFYWQDRLRDETARTEEIGRSRAEVDREREKKQSFYLSDVYAEMVSELKRLQGRFRCAVVYTTTVAGGRPANSSSSSEPGGRYCRAPALKPALPAPWGTFPILRLVVHRDAVRSFPPASSTQDVKRDAPTRQSIINQGKFSAWVNSWDREEWPRRVADGVDWYNGGSFPFYVRESGIEIPPPDR</sequence>
<dbReference type="EMBL" id="JAPQKI010000002">
    <property type="protein sequence ID" value="KAJ5111591.1"/>
    <property type="molecule type" value="Genomic_DNA"/>
</dbReference>
<evidence type="ECO:0000313" key="1">
    <source>
        <dbReference type="EMBL" id="KAJ5111591.1"/>
    </source>
</evidence>
<dbReference type="CDD" id="cd19490">
    <property type="entry name" value="XRCC2"/>
    <property type="match status" value="1"/>
</dbReference>
<comment type="caution">
    <text evidence="1">The sequence shown here is derived from an EMBL/GenBank/DDBJ whole genome shotgun (WGS) entry which is preliminary data.</text>
</comment>
<dbReference type="OrthoDB" id="420422at2759"/>
<accession>A0A9W9G3Z9</accession>
<dbReference type="AlphaFoldDB" id="A0A9W9G3Z9"/>
<organism evidence="1 2">
    <name type="scientific">Penicillium argentinense</name>
    <dbReference type="NCBI Taxonomy" id="1131581"/>
    <lineage>
        <taxon>Eukaryota</taxon>
        <taxon>Fungi</taxon>
        <taxon>Dikarya</taxon>
        <taxon>Ascomycota</taxon>
        <taxon>Pezizomycotina</taxon>
        <taxon>Eurotiomycetes</taxon>
        <taxon>Eurotiomycetidae</taxon>
        <taxon>Eurotiales</taxon>
        <taxon>Aspergillaceae</taxon>
        <taxon>Penicillium</taxon>
    </lineage>
</organism>
<evidence type="ECO:0000313" key="2">
    <source>
        <dbReference type="Proteomes" id="UP001149074"/>
    </source>
</evidence>
<dbReference type="GO" id="GO:0000724">
    <property type="term" value="P:double-strand break repair via homologous recombination"/>
    <property type="evidence" value="ECO:0007669"/>
    <property type="project" value="InterPro"/>
</dbReference>